<dbReference type="PATRIC" id="fig|1231392.3.peg.1324"/>
<keyword evidence="3 5" id="KW-1133">Transmembrane helix</keyword>
<dbReference type="AlphaFoldDB" id="K2HD21"/>
<evidence type="ECO:0000256" key="1">
    <source>
        <dbReference type="ARBA" id="ARBA00004141"/>
    </source>
</evidence>
<keyword evidence="7" id="KW-1185">Reference proteome</keyword>
<keyword evidence="4 5" id="KW-0472">Membrane</keyword>
<dbReference type="OrthoDB" id="5421146at2"/>
<evidence type="ECO:0000313" key="6">
    <source>
        <dbReference type="EMBL" id="EKE44482.1"/>
    </source>
</evidence>
<evidence type="ECO:0000256" key="3">
    <source>
        <dbReference type="ARBA" id="ARBA00022989"/>
    </source>
</evidence>
<comment type="caution">
    <text evidence="6">The sequence shown here is derived from an EMBL/GenBank/DDBJ whole genome shotgun (WGS) entry which is preliminary data.</text>
</comment>
<evidence type="ECO:0000256" key="5">
    <source>
        <dbReference type="SAM" id="Phobius"/>
    </source>
</evidence>
<proteinExistence type="predicted"/>
<feature type="transmembrane region" description="Helical" evidence="5">
    <location>
        <begin position="192"/>
        <end position="218"/>
    </location>
</feature>
<evidence type="ECO:0008006" key="8">
    <source>
        <dbReference type="Google" id="ProtNLM"/>
    </source>
</evidence>
<dbReference type="eggNOG" id="COG2981">
    <property type="taxonomic scope" value="Bacteria"/>
</dbReference>
<keyword evidence="2 5" id="KW-0812">Transmembrane</keyword>
<feature type="transmembrane region" description="Helical" evidence="5">
    <location>
        <begin position="22"/>
        <end position="49"/>
    </location>
</feature>
<sequence length="242" mass="25718">MTIARDVSLALAQMGDRRFRGVLLRGIGLTLALLVGATALVAWGIGWLLPDSVSLPWIGPVGWLDNLASGAGGAAMLVLSVFLMIPVASFCTSFFLDDVTDAVEARYYPALAPAPRLGLAEGLAESLSFLGVLLVANVVALIAYLLVVPAAPFIFLALNGYLLGREYFQLVARRRLGAQGARALRKRHAARIWLAGIVMAVPLLVPVVNLLVPVLGAATFTHLTHRLMARASSGRTSPDRAR</sequence>
<dbReference type="InterPro" id="IPR059112">
    <property type="entry name" value="CysZ/EI24"/>
</dbReference>
<dbReference type="EMBL" id="AMGO01000021">
    <property type="protein sequence ID" value="EKE44482.1"/>
    <property type="molecule type" value="Genomic_DNA"/>
</dbReference>
<reference evidence="6 7" key="1">
    <citation type="journal article" date="2012" name="J. Bacteriol.">
        <title>Draft Genome Sequence of Oceaniovalibus guishaninsula JLT2003T.</title>
        <authorList>
            <person name="Tang K."/>
            <person name="Liu K."/>
            <person name="Jiao N."/>
        </authorList>
    </citation>
    <scope>NUCLEOTIDE SEQUENCE [LARGE SCALE GENOMIC DNA]</scope>
    <source>
        <strain evidence="6 7">JLT2003</strain>
    </source>
</reference>
<feature type="transmembrane region" description="Helical" evidence="5">
    <location>
        <begin position="142"/>
        <end position="164"/>
    </location>
</feature>
<protein>
    <recommendedName>
        <fullName evidence="8">CysZ-like protein</fullName>
    </recommendedName>
</protein>
<feature type="transmembrane region" description="Helical" evidence="5">
    <location>
        <begin position="69"/>
        <end position="96"/>
    </location>
</feature>
<dbReference type="RefSeq" id="WP_007426472.1">
    <property type="nucleotide sequence ID" value="NZ_AMGO01000021.1"/>
</dbReference>
<dbReference type="Pfam" id="PF07264">
    <property type="entry name" value="EI24"/>
    <property type="match status" value="1"/>
</dbReference>
<dbReference type="Proteomes" id="UP000006765">
    <property type="component" value="Unassembled WGS sequence"/>
</dbReference>
<name>K2HD21_9RHOB</name>
<evidence type="ECO:0000313" key="7">
    <source>
        <dbReference type="Proteomes" id="UP000006765"/>
    </source>
</evidence>
<organism evidence="6 7">
    <name type="scientific">Oceaniovalibus guishaninsula JLT2003</name>
    <dbReference type="NCBI Taxonomy" id="1231392"/>
    <lineage>
        <taxon>Bacteria</taxon>
        <taxon>Pseudomonadati</taxon>
        <taxon>Pseudomonadota</taxon>
        <taxon>Alphaproteobacteria</taxon>
        <taxon>Rhodobacterales</taxon>
        <taxon>Roseobacteraceae</taxon>
        <taxon>Oceaniovalibus</taxon>
    </lineage>
</organism>
<evidence type="ECO:0000256" key="4">
    <source>
        <dbReference type="ARBA" id="ARBA00023136"/>
    </source>
</evidence>
<dbReference type="STRING" id="1231392.OCGS_1320"/>
<comment type="subcellular location">
    <subcellularLocation>
        <location evidence="1">Membrane</location>
        <topology evidence="1">Multi-pass membrane protein</topology>
    </subcellularLocation>
</comment>
<evidence type="ECO:0000256" key="2">
    <source>
        <dbReference type="ARBA" id="ARBA00022692"/>
    </source>
</evidence>
<gene>
    <name evidence="6" type="ORF">OCGS_1320</name>
</gene>
<feature type="transmembrane region" description="Helical" evidence="5">
    <location>
        <begin position="117"/>
        <end position="136"/>
    </location>
</feature>
<accession>K2HD21</accession>